<dbReference type="OrthoDB" id="4775204at2"/>
<organism evidence="1 2">
    <name type="scientific">Mycolicibacterium fallax</name>
    <name type="common">Mycobacterium fallax</name>
    <dbReference type="NCBI Taxonomy" id="1793"/>
    <lineage>
        <taxon>Bacteria</taxon>
        <taxon>Bacillati</taxon>
        <taxon>Actinomycetota</taxon>
        <taxon>Actinomycetes</taxon>
        <taxon>Mycobacteriales</taxon>
        <taxon>Mycobacteriaceae</taxon>
        <taxon>Mycolicibacterium</taxon>
    </lineage>
</organism>
<keyword evidence="2" id="KW-1185">Reference proteome</keyword>
<dbReference type="STRING" id="1793.AWC04_19520"/>
<dbReference type="Gene3D" id="3.30.2020.10">
    <property type="entry name" value="NE0471-like N-terminal domain"/>
    <property type="match status" value="1"/>
</dbReference>
<dbReference type="InterPro" id="IPR036782">
    <property type="entry name" value="NE0471-like_N"/>
</dbReference>
<protein>
    <submittedName>
        <fullName evidence="1">Uncharacterized protein</fullName>
    </submittedName>
</protein>
<gene>
    <name evidence="1" type="ORF">AWC04_19520</name>
</gene>
<dbReference type="RefSeq" id="WP_085100720.1">
    <property type="nucleotide sequence ID" value="NZ_AP022603.1"/>
</dbReference>
<comment type="caution">
    <text evidence="1">The sequence shown here is derived from an EMBL/GenBank/DDBJ whole genome shotgun (WGS) entry which is preliminary data.</text>
</comment>
<accession>A0A1X1QZ63</accession>
<proteinExistence type="predicted"/>
<evidence type="ECO:0000313" key="2">
    <source>
        <dbReference type="Proteomes" id="UP000193484"/>
    </source>
</evidence>
<dbReference type="Proteomes" id="UP000193484">
    <property type="component" value="Unassembled WGS sequence"/>
</dbReference>
<dbReference type="EMBL" id="LQOJ01000073">
    <property type="protein sequence ID" value="ORU96759.1"/>
    <property type="molecule type" value="Genomic_DNA"/>
</dbReference>
<reference evidence="1 2" key="1">
    <citation type="submission" date="2016-01" db="EMBL/GenBank/DDBJ databases">
        <title>The new phylogeny of the genus Mycobacterium.</title>
        <authorList>
            <person name="Tarcisio F."/>
            <person name="Conor M."/>
            <person name="Antonella G."/>
            <person name="Elisabetta G."/>
            <person name="Giulia F.S."/>
            <person name="Sara T."/>
            <person name="Anna F."/>
            <person name="Clotilde B."/>
            <person name="Roberto B."/>
            <person name="Veronica D.S."/>
            <person name="Fabio R."/>
            <person name="Monica P."/>
            <person name="Olivier J."/>
            <person name="Enrico T."/>
            <person name="Nicola S."/>
        </authorList>
    </citation>
    <scope>NUCLEOTIDE SEQUENCE [LARGE SCALE GENOMIC DNA]</scope>
    <source>
        <strain evidence="1 2">DSM 44179</strain>
    </source>
</reference>
<name>A0A1X1QZ63_MYCFA</name>
<evidence type="ECO:0000313" key="1">
    <source>
        <dbReference type="EMBL" id="ORU96759.1"/>
    </source>
</evidence>
<dbReference type="AlphaFoldDB" id="A0A1X1QZ63"/>
<dbReference type="SUPFAM" id="SSF143880">
    <property type="entry name" value="NE0471 N-terminal domain-like"/>
    <property type="match status" value="1"/>
</dbReference>
<sequence length="113" mass="12345">MSKPYDEAQNAAMWAQLPPWPAWKVVAVEVVGEFRVRVTHEDGTVGEHTFAPEDFRGDFASIADPEVFATATIVDGDTLGWVLPGGVIYDVAPDALWLHAHGHCDHSCGHPPR</sequence>